<evidence type="ECO:0000256" key="2">
    <source>
        <dbReference type="ARBA" id="ARBA00006679"/>
    </source>
</evidence>
<dbReference type="EMBL" id="CP021354">
    <property type="protein sequence ID" value="AWK75173.1"/>
    <property type="molecule type" value="Genomic_DNA"/>
</dbReference>
<reference evidence="9 10" key="1">
    <citation type="submission" date="2017-05" db="EMBL/GenBank/DDBJ databases">
        <title>Isolation of Rhodococcus sp. S2-17 biodegrading of BP-3.</title>
        <authorList>
            <person name="Lee Y."/>
            <person name="Kim K.H."/>
            <person name="Chun B.H."/>
            <person name="Jung H.S."/>
            <person name="Jeon C.O."/>
        </authorList>
    </citation>
    <scope>NUCLEOTIDE SEQUENCE [LARGE SCALE GENOMIC DNA]</scope>
    <source>
        <strain evidence="9 10">S2-17</strain>
    </source>
</reference>
<keyword evidence="10" id="KW-1185">Reference proteome</keyword>
<evidence type="ECO:0000313" key="10">
    <source>
        <dbReference type="Proteomes" id="UP000245711"/>
    </source>
</evidence>
<sequence>MRAVSDRVRQKRGFGGVDVAELLLRTTIGATMVAHGVKHARSLDGTTRWFESIGFCDPKFQAVTSAGVEILSGSALIAGTMTPVAAAAVIGTMGVAIRTVHAPNGFFITAEGYEYAAGLAAGCVALVSLPAGMLGLDRHLRLGRFRGGKAALATLIVGAASAASHTSVFWNSPRRTPRDAQPPTPDLDTVEPGERAG</sequence>
<keyword evidence="5 8" id="KW-1133">Transmembrane helix</keyword>
<evidence type="ECO:0000313" key="9">
    <source>
        <dbReference type="EMBL" id="AWK75173.1"/>
    </source>
</evidence>
<feature type="transmembrane region" description="Helical" evidence="8">
    <location>
        <begin position="117"/>
        <end position="136"/>
    </location>
</feature>
<evidence type="ECO:0000256" key="8">
    <source>
        <dbReference type="SAM" id="Phobius"/>
    </source>
</evidence>
<dbReference type="OrthoDB" id="346004at2"/>
<dbReference type="PANTHER" id="PTHR33452">
    <property type="entry name" value="OXIDOREDUCTASE CATD-RELATED"/>
    <property type="match status" value="1"/>
</dbReference>
<protein>
    <recommendedName>
        <fullName evidence="11">DoxX family protein</fullName>
    </recommendedName>
</protein>
<evidence type="ECO:0000256" key="5">
    <source>
        <dbReference type="ARBA" id="ARBA00022989"/>
    </source>
</evidence>
<comment type="subcellular location">
    <subcellularLocation>
        <location evidence="1">Cell membrane</location>
        <topology evidence="1">Multi-pass membrane protein</topology>
    </subcellularLocation>
</comment>
<evidence type="ECO:0000256" key="4">
    <source>
        <dbReference type="ARBA" id="ARBA00022692"/>
    </source>
</evidence>
<gene>
    <name evidence="9" type="ORF">CBI38_30080</name>
</gene>
<keyword evidence="4 8" id="KW-0812">Transmembrane</keyword>
<evidence type="ECO:0000256" key="1">
    <source>
        <dbReference type="ARBA" id="ARBA00004651"/>
    </source>
</evidence>
<dbReference type="Pfam" id="PF07681">
    <property type="entry name" value="DoxX"/>
    <property type="match status" value="1"/>
</dbReference>
<name>A0A2S2C2W6_9NOCA</name>
<comment type="similarity">
    <text evidence="2">Belongs to the DoxX family.</text>
</comment>
<proteinExistence type="inferred from homology"/>
<keyword evidence="3" id="KW-1003">Cell membrane</keyword>
<evidence type="ECO:0000256" key="3">
    <source>
        <dbReference type="ARBA" id="ARBA00022475"/>
    </source>
</evidence>
<organism evidence="9 10">
    <name type="scientific">Rhodococcus oxybenzonivorans</name>
    <dbReference type="NCBI Taxonomy" id="1990687"/>
    <lineage>
        <taxon>Bacteria</taxon>
        <taxon>Bacillati</taxon>
        <taxon>Actinomycetota</taxon>
        <taxon>Actinomycetes</taxon>
        <taxon>Mycobacteriales</taxon>
        <taxon>Nocardiaceae</taxon>
        <taxon>Rhodococcus</taxon>
    </lineage>
</organism>
<dbReference type="InterPro" id="IPR051907">
    <property type="entry name" value="DoxX-like_oxidoreductase"/>
</dbReference>
<dbReference type="PANTHER" id="PTHR33452:SF1">
    <property type="entry name" value="INNER MEMBRANE PROTEIN YPHA-RELATED"/>
    <property type="match status" value="1"/>
</dbReference>
<dbReference type="AlphaFoldDB" id="A0A2S2C2W6"/>
<dbReference type="Proteomes" id="UP000245711">
    <property type="component" value="Chromosome"/>
</dbReference>
<dbReference type="GO" id="GO:0005886">
    <property type="term" value="C:plasma membrane"/>
    <property type="evidence" value="ECO:0007669"/>
    <property type="project" value="UniProtKB-SubCell"/>
</dbReference>
<evidence type="ECO:0000256" key="7">
    <source>
        <dbReference type="SAM" id="MobiDB-lite"/>
    </source>
</evidence>
<accession>A0A2S2C2W6</accession>
<feature type="region of interest" description="Disordered" evidence="7">
    <location>
        <begin position="170"/>
        <end position="197"/>
    </location>
</feature>
<dbReference type="KEGG" id="roz:CBI38_30080"/>
<evidence type="ECO:0008006" key="11">
    <source>
        <dbReference type="Google" id="ProtNLM"/>
    </source>
</evidence>
<evidence type="ECO:0000256" key="6">
    <source>
        <dbReference type="ARBA" id="ARBA00023136"/>
    </source>
</evidence>
<dbReference type="InterPro" id="IPR032808">
    <property type="entry name" value="DoxX"/>
</dbReference>
<keyword evidence="6 8" id="KW-0472">Membrane</keyword>
<feature type="transmembrane region" description="Helical" evidence="8">
    <location>
        <begin position="75"/>
        <end position="97"/>
    </location>
</feature>